<comment type="similarity">
    <text evidence="10">Belongs to the monovalent cation:proton antiporter 1 (CPA1) transporter (TC 2.A.36) family.</text>
</comment>
<comment type="subcellular location">
    <subcellularLocation>
        <location evidence="1 10">Cell membrane</location>
        <topology evidence="1 10">Multi-pass membrane protein</topology>
    </subcellularLocation>
</comment>
<comment type="caution">
    <text evidence="12">The sequence shown here is derived from an EMBL/GenBank/DDBJ whole genome shotgun (WGS) entry which is preliminary data.</text>
</comment>
<evidence type="ECO:0000256" key="2">
    <source>
        <dbReference type="ARBA" id="ARBA00022448"/>
    </source>
</evidence>
<feature type="transmembrane region" description="Helical" evidence="10">
    <location>
        <begin position="207"/>
        <end position="225"/>
    </location>
</feature>
<evidence type="ECO:0000256" key="3">
    <source>
        <dbReference type="ARBA" id="ARBA00022475"/>
    </source>
</evidence>
<feature type="transmembrane region" description="Helical" evidence="10">
    <location>
        <begin position="147"/>
        <end position="166"/>
    </location>
</feature>
<feature type="transmembrane region" description="Helical" evidence="10">
    <location>
        <begin position="112"/>
        <end position="135"/>
    </location>
</feature>
<evidence type="ECO:0000256" key="5">
    <source>
        <dbReference type="ARBA" id="ARBA00022989"/>
    </source>
</evidence>
<keyword evidence="9 10" id="KW-0739">Sodium transport</keyword>
<feature type="transmembrane region" description="Helical" evidence="10">
    <location>
        <begin position="342"/>
        <end position="363"/>
    </location>
</feature>
<evidence type="ECO:0000256" key="10">
    <source>
        <dbReference type="RuleBase" id="RU366002"/>
    </source>
</evidence>
<keyword evidence="10" id="KW-0050">Antiport</keyword>
<keyword evidence="13" id="KW-1185">Reference proteome</keyword>
<accession>A0ABP8VZ56</accession>
<feature type="transmembrane region" description="Helical" evidence="10">
    <location>
        <begin position="31"/>
        <end position="64"/>
    </location>
</feature>
<dbReference type="PANTHER" id="PTHR10110:SF86">
    <property type="entry name" value="SODIUM_HYDROGEN EXCHANGER 7"/>
    <property type="match status" value="1"/>
</dbReference>
<dbReference type="InterPro" id="IPR006153">
    <property type="entry name" value="Cation/H_exchanger_TM"/>
</dbReference>
<feature type="transmembrane region" description="Helical" evidence="10">
    <location>
        <begin position="375"/>
        <end position="396"/>
    </location>
</feature>
<gene>
    <name evidence="12" type="ORF">GCM10025780_21710</name>
</gene>
<comment type="function">
    <text evidence="10">Na(+)/H(+) antiporter that extrudes sodium in exchange for external protons.</text>
</comment>
<proteinExistence type="inferred from homology"/>
<feature type="transmembrane region" description="Helical" evidence="10">
    <location>
        <begin position="298"/>
        <end position="321"/>
    </location>
</feature>
<keyword evidence="4 10" id="KW-0812">Transmembrane</keyword>
<dbReference type="Proteomes" id="UP001501295">
    <property type="component" value="Unassembled WGS sequence"/>
</dbReference>
<dbReference type="RefSeq" id="WP_345375873.1">
    <property type="nucleotide sequence ID" value="NZ_BAABLM010000003.1"/>
</dbReference>
<organism evidence="12 13">
    <name type="scientific">Frondihabitans cladoniiphilus</name>
    <dbReference type="NCBI Taxonomy" id="715785"/>
    <lineage>
        <taxon>Bacteria</taxon>
        <taxon>Bacillati</taxon>
        <taxon>Actinomycetota</taxon>
        <taxon>Actinomycetes</taxon>
        <taxon>Micrococcales</taxon>
        <taxon>Microbacteriaceae</taxon>
        <taxon>Frondihabitans</taxon>
    </lineage>
</organism>
<dbReference type="NCBIfam" id="TIGR00831">
    <property type="entry name" value="a_cpa1"/>
    <property type="match status" value="1"/>
</dbReference>
<evidence type="ECO:0000313" key="13">
    <source>
        <dbReference type="Proteomes" id="UP001501295"/>
    </source>
</evidence>
<keyword evidence="6 10" id="KW-0915">Sodium</keyword>
<dbReference type="InterPro" id="IPR018422">
    <property type="entry name" value="Cation/H_exchanger_CPA1"/>
</dbReference>
<feature type="domain" description="Cation/H+ exchanger transmembrane" evidence="11">
    <location>
        <begin position="13"/>
        <end position="401"/>
    </location>
</feature>
<feature type="transmembrane region" description="Helical" evidence="10">
    <location>
        <begin position="84"/>
        <end position="106"/>
    </location>
</feature>
<evidence type="ECO:0000259" key="11">
    <source>
        <dbReference type="Pfam" id="PF00999"/>
    </source>
</evidence>
<evidence type="ECO:0000256" key="4">
    <source>
        <dbReference type="ARBA" id="ARBA00022692"/>
    </source>
</evidence>
<sequence length="528" mass="55460">MLGPALVVALGLALAVATAVSSRTRIAAPVLLLVFGAALAFIPAFATIKLPADAVLLLFLPALLFWESLTTSLREIRKNLRGIILMGSLLVAVTAGGVAVLLHAMGLQWGPAWVLGAALAPTDATAVGVLTKMLPRRNVTVLRAESLVNDGTALVIYGIAVAVTAGTESLSAWGVTGSLALSYAGGLASGAVVAWAGMHVLRRVNTVALENLVTLLVPFTAFLVAEAIGSSGVLAVVVAGLVVSQIGVKVNRADSRQEMRAFWTFAIFLLNGALFVLVGIEATTAVRDLPNSEIARGAILVGLVTVTLIVIRFAFQFVAAGGIRIVTRFTGGAPREGNRDRAISGFAGFRGAVSLAAAVAVPATTSSGSPFPDRGLIVFVTAGVVVATIVVQSLILPAVVRRANLPVDEELHEELHAAEETSTEEALDALPDLAEDAGVSDEVVDRVRDDYNRRLELLDARRSEEENHPVVQGHDAAVQLKLALIRQKSATVIRMRDDGDIDDTVLRQVQGRLDAEEARLLEQAPEEH</sequence>
<feature type="transmembrane region" description="Helical" evidence="10">
    <location>
        <begin position="231"/>
        <end position="250"/>
    </location>
</feature>
<feature type="transmembrane region" description="Helical" evidence="10">
    <location>
        <begin position="172"/>
        <end position="195"/>
    </location>
</feature>
<dbReference type="InterPro" id="IPR004705">
    <property type="entry name" value="Cation/H_exchanger_CPA1_bac"/>
</dbReference>
<evidence type="ECO:0000256" key="7">
    <source>
        <dbReference type="ARBA" id="ARBA00023065"/>
    </source>
</evidence>
<keyword evidence="3 10" id="KW-1003">Cell membrane</keyword>
<evidence type="ECO:0000256" key="9">
    <source>
        <dbReference type="ARBA" id="ARBA00023201"/>
    </source>
</evidence>
<keyword evidence="8 10" id="KW-0472">Membrane</keyword>
<keyword evidence="7 10" id="KW-0406">Ion transport</keyword>
<protein>
    <submittedName>
        <fullName evidence="12">Na+/H+ antiporter</fullName>
    </submittedName>
</protein>
<keyword evidence="5 10" id="KW-1133">Transmembrane helix</keyword>
<feature type="transmembrane region" description="Helical" evidence="10">
    <location>
        <begin position="262"/>
        <end position="286"/>
    </location>
</feature>
<keyword evidence="2 10" id="KW-0813">Transport</keyword>
<name>A0ABP8VZ56_9MICO</name>
<evidence type="ECO:0000256" key="8">
    <source>
        <dbReference type="ARBA" id="ARBA00023136"/>
    </source>
</evidence>
<reference evidence="13" key="1">
    <citation type="journal article" date="2019" name="Int. J. Syst. Evol. Microbiol.">
        <title>The Global Catalogue of Microorganisms (GCM) 10K type strain sequencing project: providing services to taxonomists for standard genome sequencing and annotation.</title>
        <authorList>
            <consortium name="The Broad Institute Genomics Platform"/>
            <consortium name="The Broad Institute Genome Sequencing Center for Infectious Disease"/>
            <person name="Wu L."/>
            <person name="Ma J."/>
        </authorList>
    </citation>
    <scope>NUCLEOTIDE SEQUENCE [LARGE SCALE GENOMIC DNA]</scope>
    <source>
        <strain evidence="13">JCM 18956</strain>
    </source>
</reference>
<evidence type="ECO:0000313" key="12">
    <source>
        <dbReference type="EMBL" id="GAA4676716.1"/>
    </source>
</evidence>
<dbReference type="Pfam" id="PF00999">
    <property type="entry name" value="Na_H_Exchanger"/>
    <property type="match status" value="1"/>
</dbReference>
<dbReference type="PANTHER" id="PTHR10110">
    <property type="entry name" value="SODIUM/HYDROGEN EXCHANGER"/>
    <property type="match status" value="1"/>
</dbReference>
<evidence type="ECO:0000256" key="1">
    <source>
        <dbReference type="ARBA" id="ARBA00004651"/>
    </source>
</evidence>
<dbReference type="EMBL" id="BAABLM010000003">
    <property type="protein sequence ID" value="GAA4676716.1"/>
    <property type="molecule type" value="Genomic_DNA"/>
</dbReference>
<evidence type="ECO:0000256" key="6">
    <source>
        <dbReference type="ARBA" id="ARBA00023053"/>
    </source>
</evidence>